<keyword evidence="2" id="KW-1185">Reference proteome</keyword>
<evidence type="ECO:0000313" key="1">
    <source>
        <dbReference type="EMBL" id="KAH7928605.1"/>
    </source>
</evidence>
<sequence>MLGSAFVVFAIAFHSVTGQNLSVPSTWRDPSTTLSSSDRVTIAQNCIDTLTAQLDTSTGSFNGIGYWQDANALSAMANQDYITHSTTNQAAVTNSLNSAWSLYANYDQYGYNDDAMWWATAAYYAYRAYGDSNLLDHAIATWTHVTNYVITPADASAGSISTKNFTIEGSCDGETMVGGVFWRPTIDDTSVNSIATGLYSTLSAFLASATGNSTYTNAAIASSNWIKTTNMNSDYLALDTVDAQDCTRSPSTELFTYNSGKYLEGLSVLADVTGDSSWSSLMLNVVAASVKATAWEGSDGVITEGADVSEDNDGVGFKSVLIRGLNEVWTRNSDNGALRTLIQSYTDVQYNALLDLASTNSSGATWYSPAWEGPGPSSFISWGQLAAADVLVSAVNVN</sequence>
<accession>A0ACB8BRP3</accession>
<dbReference type="Proteomes" id="UP000790709">
    <property type="component" value="Unassembled WGS sequence"/>
</dbReference>
<gene>
    <name evidence="1" type="ORF">BV22DRAFT_1030551</name>
</gene>
<feature type="non-terminal residue" evidence="1">
    <location>
        <position position="398"/>
    </location>
</feature>
<organism evidence="1 2">
    <name type="scientific">Leucogyrophana mollusca</name>
    <dbReference type="NCBI Taxonomy" id="85980"/>
    <lineage>
        <taxon>Eukaryota</taxon>
        <taxon>Fungi</taxon>
        <taxon>Dikarya</taxon>
        <taxon>Basidiomycota</taxon>
        <taxon>Agaricomycotina</taxon>
        <taxon>Agaricomycetes</taxon>
        <taxon>Agaricomycetidae</taxon>
        <taxon>Boletales</taxon>
        <taxon>Boletales incertae sedis</taxon>
        <taxon>Leucogyrophana</taxon>
    </lineage>
</organism>
<proteinExistence type="predicted"/>
<dbReference type="EMBL" id="MU266351">
    <property type="protein sequence ID" value="KAH7928605.1"/>
    <property type="molecule type" value="Genomic_DNA"/>
</dbReference>
<keyword evidence="1" id="KW-0326">Glycosidase</keyword>
<name>A0ACB8BRP3_9AGAM</name>
<reference evidence="1" key="1">
    <citation type="journal article" date="2021" name="New Phytol.">
        <title>Evolutionary innovations through gain and loss of genes in the ectomycorrhizal Boletales.</title>
        <authorList>
            <person name="Wu G."/>
            <person name="Miyauchi S."/>
            <person name="Morin E."/>
            <person name="Kuo A."/>
            <person name="Drula E."/>
            <person name="Varga T."/>
            <person name="Kohler A."/>
            <person name="Feng B."/>
            <person name="Cao Y."/>
            <person name="Lipzen A."/>
            <person name="Daum C."/>
            <person name="Hundley H."/>
            <person name="Pangilinan J."/>
            <person name="Johnson J."/>
            <person name="Barry K."/>
            <person name="LaButti K."/>
            <person name="Ng V."/>
            <person name="Ahrendt S."/>
            <person name="Min B."/>
            <person name="Choi I.G."/>
            <person name="Park H."/>
            <person name="Plett J.M."/>
            <person name="Magnuson J."/>
            <person name="Spatafora J.W."/>
            <person name="Nagy L.G."/>
            <person name="Henrissat B."/>
            <person name="Grigoriev I.V."/>
            <person name="Yang Z.L."/>
            <person name="Xu J."/>
            <person name="Martin F.M."/>
        </authorList>
    </citation>
    <scope>NUCLEOTIDE SEQUENCE</scope>
    <source>
        <strain evidence="1">KUC20120723A-06</strain>
    </source>
</reference>
<keyword evidence="1" id="KW-0378">Hydrolase</keyword>
<comment type="caution">
    <text evidence="1">The sequence shown here is derived from an EMBL/GenBank/DDBJ whole genome shotgun (WGS) entry which is preliminary data.</text>
</comment>
<evidence type="ECO:0000313" key="2">
    <source>
        <dbReference type="Proteomes" id="UP000790709"/>
    </source>
</evidence>
<protein>
    <submittedName>
        <fullName evidence="1">Six-hairpin glycosidase</fullName>
    </submittedName>
</protein>